<evidence type="ECO:0000256" key="1">
    <source>
        <dbReference type="SAM" id="MobiDB-lite"/>
    </source>
</evidence>
<gene>
    <name evidence="2" type="ORF">K444DRAFT_631185</name>
</gene>
<evidence type="ECO:0000313" key="3">
    <source>
        <dbReference type="Proteomes" id="UP000235371"/>
    </source>
</evidence>
<dbReference type="Proteomes" id="UP000235371">
    <property type="component" value="Unassembled WGS sequence"/>
</dbReference>
<accession>A0A2J6T527</accession>
<name>A0A2J6T527_9HELO</name>
<feature type="region of interest" description="Disordered" evidence="1">
    <location>
        <begin position="210"/>
        <end position="264"/>
    </location>
</feature>
<evidence type="ECO:0000313" key="2">
    <source>
        <dbReference type="EMBL" id="PMD58129.1"/>
    </source>
</evidence>
<keyword evidence="3" id="KW-1185">Reference proteome</keyword>
<organism evidence="2 3">
    <name type="scientific">Hyaloscypha bicolor E</name>
    <dbReference type="NCBI Taxonomy" id="1095630"/>
    <lineage>
        <taxon>Eukaryota</taxon>
        <taxon>Fungi</taxon>
        <taxon>Dikarya</taxon>
        <taxon>Ascomycota</taxon>
        <taxon>Pezizomycotina</taxon>
        <taxon>Leotiomycetes</taxon>
        <taxon>Helotiales</taxon>
        <taxon>Hyaloscyphaceae</taxon>
        <taxon>Hyaloscypha</taxon>
        <taxon>Hyaloscypha bicolor</taxon>
    </lineage>
</organism>
<feature type="compositionally biased region" description="Basic and acidic residues" evidence="1">
    <location>
        <begin position="218"/>
        <end position="230"/>
    </location>
</feature>
<dbReference type="OrthoDB" id="10514308at2759"/>
<proteinExistence type="predicted"/>
<dbReference type="RefSeq" id="XP_024735033.1">
    <property type="nucleotide sequence ID" value="XM_024883325.1"/>
</dbReference>
<sequence length="264" mass="29683">MTCGIMAATAPYVPEMEGTTDLATSIYHEVGGNILAGPEVPYSPSQVEGFGAPIAPMFSSPNMPVLKLDTNMMFISNFWYPAFEITAGHHHYSEQLALDLEDHSGMFAEPRYSDKYALSPIEEEACYDYVEELALSPVYKKPRKLLRRGRKQSRAKDIDESGHGYAEELELSTACKERRKLPHRGRKKTVASMTDVADCIIVAVPEEMQQNASWEARPQAKNEKPEDSPTEKPASGRKRKHMVDQGERPVRKSKRSRKVICYAE</sequence>
<protein>
    <submittedName>
        <fullName evidence="2">Uncharacterized protein</fullName>
    </submittedName>
</protein>
<dbReference type="InParanoid" id="A0A2J6T527"/>
<dbReference type="AlphaFoldDB" id="A0A2J6T527"/>
<reference evidence="2 3" key="1">
    <citation type="submission" date="2016-04" db="EMBL/GenBank/DDBJ databases">
        <title>A degradative enzymes factory behind the ericoid mycorrhizal symbiosis.</title>
        <authorList>
            <consortium name="DOE Joint Genome Institute"/>
            <person name="Martino E."/>
            <person name="Morin E."/>
            <person name="Grelet G."/>
            <person name="Kuo A."/>
            <person name="Kohler A."/>
            <person name="Daghino S."/>
            <person name="Barry K."/>
            <person name="Choi C."/>
            <person name="Cichocki N."/>
            <person name="Clum A."/>
            <person name="Copeland A."/>
            <person name="Hainaut M."/>
            <person name="Haridas S."/>
            <person name="Labutti K."/>
            <person name="Lindquist E."/>
            <person name="Lipzen A."/>
            <person name="Khouja H.-R."/>
            <person name="Murat C."/>
            <person name="Ohm R."/>
            <person name="Olson A."/>
            <person name="Spatafora J."/>
            <person name="Veneault-Fourrey C."/>
            <person name="Henrissat B."/>
            <person name="Grigoriev I."/>
            <person name="Martin F."/>
            <person name="Perotto S."/>
        </authorList>
    </citation>
    <scope>NUCLEOTIDE SEQUENCE [LARGE SCALE GENOMIC DNA]</scope>
    <source>
        <strain evidence="2 3">E</strain>
    </source>
</reference>
<dbReference type="EMBL" id="KZ613828">
    <property type="protein sequence ID" value="PMD58129.1"/>
    <property type="molecule type" value="Genomic_DNA"/>
</dbReference>
<dbReference type="GeneID" id="36591402"/>